<gene>
    <name evidence="1" type="ORF">SDC9_129604</name>
</gene>
<proteinExistence type="predicted"/>
<organism evidence="1">
    <name type="scientific">bioreactor metagenome</name>
    <dbReference type="NCBI Taxonomy" id="1076179"/>
    <lineage>
        <taxon>unclassified sequences</taxon>
        <taxon>metagenomes</taxon>
        <taxon>ecological metagenomes</taxon>
    </lineage>
</organism>
<evidence type="ECO:0008006" key="2">
    <source>
        <dbReference type="Google" id="ProtNLM"/>
    </source>
</evidence>
<dbReference type="SUPFAM" id="SSF48371">
    <property type="entry name" value="ARM repeat"/>
    <property type="match status" value="1"/>
</dbReference>
<protein>
    <recommendedName>
        <fullName evidence="2">DNA alkylation repair enzyme</fullName>
    </recommendedName>
</protein>
<name>A0A645D0B4_9ZZZZ</name>
<evidence type="ECO:0000313" key="1">
    <source>
        <dbReference type="EMBL" id="MPM82543.1"/>
    </source>
</evidence>
<comment type="caution">
    <text evidence="1">The sequence shown here is derived from an EMBL/GenBank/DDBJ whole genome shotgun (WGS) entry which is preliminary data.</text>
</comment>
<reference evidence="1" key="1">
    <citation type="submission" date="2019-08" db="EMBL/GenBank/DDBJ databases">
        <authorList>
            <person name="Kucharzyk K."/>
            <person name="Murdoch R.W."/>
            <person name="Higgins S."/>
            <person name="Loffler F."/>
        </authorList>
    </citation>
    <scope>NUCLEOTIDE SEQUENCE</scope>
</reference>
<dbReference type="InterPro" id="IPR016024">
    <property type="entry name" value="ARM-type_fold"/>
</dbReference>
<dbReference type="AlphaFoldDB" id="A0A645D0B4"/>
<dbReference type="EMBL" id="VSSQ01031595">
    <property type="protein sequence ID" value="MPM82543.1"/>
    <property type="molecule type" value="Genomic_DNA"/>
</dbReference>
<sequence>MLCPPAQLLKEDAFRWGCEIVNQEIREQACRNLFQELPYAEELVQGWTAREEDNIRTTGYWLFARLCIIRSEAVVRIGHDELIEKAVSDLKSESLLLRQSALNMLKFFGRISPYNAEKVMSMITAFEYSNDPQEKEIFDLLSFEFQE</sequence>
<accession>A0A645D0B4</accession>